<name>A0A2P4ZHH7_9HYPO</name>
<dbReference type="Proteomes" id="UP000054821">
    <property type="component" value="Unassembled WGS sequence"/>
</dbReference>
<dbReference type="RefSeq" id="XP_018659187.1">
    <property type="nucleotide sequence ID" value="XM_018807543.1"/>
</dbReference>
<dbReference type="GeneID" id="29987626"/>
<keyword evidence="2" id="KW-1185">Reference proteome</keyword>
<dbReference type="EMBL" id="JPDN02000027">
    <property type="protein sequence ID" value="PON23733.1"/>
    <property type="molecule type" value="Genomic_DNA"/>
</dbReference>
<sequence>MQPFGTRCKEASTLGMTTNINISPAQDAAFHGGGRHGAQVPYKYRQPLDARHSCAKANLRGTGGHPALTASGHCSLHSKLSLALPFLTRPMEKKPTAAPDGDVASQIAAEEKAIKLAMKRLKLLHIKATDIMYAAFMKSVNDAQASVKEFAELMKDDTSKAVFDRADKSKEANPFGIVPWKHKDYPDWFVMDKN</sequence>
<accession>A0A2P4ZHH7</accession>
<protein>
    <submittedName>
        <fullName evidence="1">Uncharacterized protein</fullName>
    </submittedName>
</protein>
<evidence type="ECO:0000313" key="1">
    <source>
        <dbReference type="EMBL" id="PON23733.1"/>
    </source>
</evidence>
<proteinExistence type="predicted"/>
<evidence type="ECO:0000313" key="2">
    <source>
        <dbReference type="Proteomes" id="UP000054821"/>
    </source>
</evidence>
<dbReference type="AlphaFoldDB" id="A0A2P4ZHH7"/>
<gene>
    <name evidence="1" type="ORF">TGAM01_v207380</name>
</gene>
<comment type="caution">
    <text evidence="1">The sequence shown here is derived from an EMBL/GenBank/DDBJ whole genome shotgun (WGS) entry which is preliminary data.</text>
</comment>
<organism evidence="1 2">
    <name type="scientific">Trichoderma gamsii</name>
    <dbReference type="NCBI Taxonomy" id="398673"/>
    <lineage>
        <taxon>Eukaryota</taxon>
        <taxon>Fungi</taxon>
        <taxon>Dikarya</taxon>
        <taxon>Ascomycota</taxon>
        <taxon>Pezizomycotina</taxon>
        <taxon>Sordariomycetes</taxon>
        <taxon>Hypocreomycetidae</taxon>
        <taxon>Hypocreales</taxon>
        <taxon>Hypocreaceae</taxon>
        <taxon>Trichoderma</taxon>
    </lineage>
</organism>
<dbReference type="STRING" id="398673.A0A2P4ZHH7"/>
<reference evidence="1 2" key="1">
    <citation type="journal article" date="2016" name="Genome Announc.">
        <title>Draft Whole-Genome Sequence of Trichoderma gamsii T6085, a Promising Biocontrol Agent of Fusarium Head Blight on Wheat.</title>
        <authorList>
            <person name="Baroncelli R."/>
            <person name="Zapparata A."/>
            <person name="Piaggeschi G."/>
            <person name="Sarrocco S."/>
            <person name="Vannacci G."/>
        </authorList>
    </citation>
    <scope>NUCLEOTIDE SEQUENCE [LARGE SCALE GENOMIC DNA]</scope>
    <source>
        <strain evidence="1 2">T6085</strain>
    </source>
</reference>